<reference evidence="2" key="1">
    <citation type="submission" date="2014-09" db="EMBL/GenBank/DDBJ databases">
        <authorList>
            <person name="Mudge J."/>
            <person name="Ramaraj T."/>
            <person name="Lindquist I.E."/>
            <person name="Bharti A.K."/>
            <person name="Sundararajan A."/>
            <person name="Cameron C.T."/>
            <person name="Woodward J.E."/>
            <person name="May G.D."/>
            <person name="Brubaker C."/>
            <person name="Broadhvest J."/>
            <person name="Wilkins T.A."/>
        </authorList>
    </citation>
    <scope>NUCLEOTIDE SEQUENCE</scope>
    <source>
        <strain evidence="2">cv. AKA8401</strain>
    </source>
</reference>
<evidence type="ECO:0000313" key="2">
    <source>
        <dbReference type="Proteomes" id="UP000032142"/>
    </source>
</evidence>
<dbReference type="EMBL" id="KN413038">
    <property type="protein sequence ID" value="KHG19432.1"/>
    <property type="molecule type" value="Genomic_DNA"/>
</dbReference>
<name>A0A0B0P3G6_GOSAR</name>
<evidence type="ECO:0000313" key="1">
    <source>
        <dbReference type="EMBL" id="KHG19432.1"/>
    </source>
</evidence>
<organism evidence="1 2">
    <name type="scientific">Gossypium arboreum</name>
    <name type="common">Tree cotton</name>
    <name type="synonym">Gossypium nanking</name>
    <dbReference type="NCBI Taxonomy" id="29729"/>
    <lineage>
        <taxon>Eukaryota</taxon>
        <taxon>Viridiplantae</taxon>
        <taxon>Streptophyta</taxon>
        <taxon>Embryophyta</taxon>
        <taxon>Tracheophyta</taxon>
        <taxon>Spermatophyta</taxon>
        <taxon>Magnoliopsida</taxon>
        <taxon>eudicotyledons</taxon>
        <taxon>Gunneridae</taxon>
        <taxon>Pentapetalae</taxon>
        <taxon>rosids</taxon>
        <taxon>malvids</taxon>
        <taxon>Malvales</taxon>
        <taxon>Malvaceae</taxon>
        <taxon>Malvoideae</taxon>
        <taxon>Gossypium</taxon>
    </lineage>
</organism>
<keyword evidence="2" id="KW-1185">Reference proteome</keyword>
<dbReference type="Proteomes" id="UP000032142">
    <property type="component" value="Unassembled WGS sequence"/>
</dbReference>
<accession>A0A0B0P3G6</accession>
<proteinExistence type="predicted"/>
<gene>
    <name evidence="1" type="ORF">F383_25754</name>
</gene>
<dbReference type="AlphaFoldDB" id="A0A0B0P3G6"/>
<sequence length="33" mass="3798">MCLTWPKTRPCHRPCGHSKWDHIVVSQPVSDPV</sequence>
<protein>
    <submittedName>
        <fullName evidence="1">Uncharacterized protein</fullName>
    </submittedName>
</protein>